<feature type="transmembrane region" description="Helical" evidence="7">
    <location>
        <begin position="178"/>
        <end position="199"/>
    </location>
</feature>
<name>A0A4P6ERJ5_9MICO</name>
<dbReference type="InterPro" id="IPR037185">
    <property type="entry name" value="EmrE-like"/>
</dbReference>
<sequence length="304" mass="30283">MPTPPGRRAATRAAGLVLIGSAGIQTSSALSATLFDSLGSAPVSALRMAMAAVVLLAAFRPRLGGRTRPQWTGIVVYGAAMALMNLSLYAAIERIPLGVAVTLDFLGPCVVALLGSRRVREGLGALVALGGVALISAGPGGYFDLAGYLFGLGAGAAFAVYTICADTVGKSDAGLGDLALSVTVAAVVTLPVSLTHAAAVTSPQWGVLAVSAVVGVVVPYTVDTVAGRITSARVIGTLFAIDPAMGALLGWLLLGEALTPSATTGIVLVSAAGALVVWAAGRSDERDPAARVPGPPPHVGTHDS</sequence>
<dbReference type="Proteomes" id="UP000291758">
    <property type="component" value="Chromosome"/>
</dbReference>
<accession>A0A4P6ERJ5</accession>
<dbReference type="InterPro" id="IPR000620">
    <property type="entry name" value="EamA_dom"/>
</dbReference>
<dbReference type="PANTHER" id="PTHR32322:SF2">
    <property type="entry name" value="EAMA DOMAIN-CONTAINING PROTEIN"/>
    <property type="match status" value="1"/>
</dbReference>
<evidence type="ECO:0000256" key="5">
    <source>
        <dbReference type="ARBA" id="ARBA00023136"/>
    </source>
</evidence>
<dbReference type="PANTHER" id="PTHR32322">
    <property type="entry name" value="INNER MEMBRANE TRANSPORTER"/>
    <property type="match status" value="1"/>
</dbReference>
<evidence type="ECO:0000313" key="9">
    <source>
        <dbReference type="EMBL" id="QAY62997.1"/>
    </source>
</evidence>
<evidence type="ECO:0000256" key="1">
    <source>
        <dbReference type="ARBA" id="ARBA00004141"/>
    </source>
</evidence>
<protein>
    <submittedName>
        <fullName evidence="9">EamA family transporter</fullName>
    </submittedName>
</protein>
<dbReference type="EMBL" id="CP035495">
    <property type="protein sequence ID" value="QAY62997.1"/>
    <property type="molecule type" value="Genomic_DNA"/>
</dbReference>
<keyword evidence="10" id="KW-1185">Reference proteome</keyword>
<evidence type="ECO:0000256" key="3">
    <source>
        <dbReference type="ARBA" id="ARBA00022692"/>
    </source>
</evidence>
<keyword evidence="3 7" id="KW-0812">Transmembrane</keyword>
<feature type="transmembrane region" description="Helical" evidence="7">
    <location>
        <begin position="205"/>
        <end position="222"/>
    </location>
</feature>
<evidence type="ECO:0000256" key="2">
    <source>
        <dbReference type="ARBA" id="ARBA00007362"/>
    </source>
</evidence>
<feature type="region of interest" description="Disordered" evidence="6">
    <location>
        <begin position="285"/>
        <end position="304"/>
    </location>
</feature>
<proteinExistence type="inferred from homology"/>
<feature type="transmembrane region" description="Helical" evidence="7">
    <location>
        <begin position="71"/>
        <end position="91"/>
    </location>
</feature>
<evidence type="ECO:0000256" key="6">
    <source>
        <dbReference type="SAM" id="MobiDB-lite"/>
    </source>
</evidence>
<dbReference type="AlphaFoldDB" id="A0A4P6ERJ5"/>
<feature type="transmembrane region" description="Helical" evidence="7">
    <location>
        <begin position="41"/>
        <end position="59"/>
    </location>
</feature>
<feature type="transmembrane region" description="Helical" evidence="7">
    <location>
        <begin position="234"/>
        <end position="254"/>
    </location>
</feature>
<evidence type="ECO:0000259" key="8">
    <source>
        <dbReference type="Pfam" id="PF00892"/>
    </source>
</evidence>
<dbReference type="KEGG" id="xyl:ET495_06790"/>
<organism evidence="9 10">
    <name type="scientific">Xylanimonas allomyrinae</name>
    <dbReference type="NCBI Taxonomy" id="2509459"/>
    <lineage>
        <taxon>Bacteria</taxon>
        <taxon>Bacillati</taxon>
        <taxon>Actinomycetota</taxon>
        <taxon>Actinomycetes</taxon>
        <taxon>Micrococcales</taxon>
        <taxon>Promicromonosporaceae</taxon>
        <taxon>Xylanimonas</taxon>
    </lineage>
</organism>
<feature type="transmembrane region" description="Helical" evidence="7">
    <location>
        <begin position="122"/>
        <end position="142"/>
    </location>
</feature>
<comment type="subcellular location">
    <subcellularLocation>
        <location evidence="1">Membrane</location>
        <topology evidence="1">Multi-pass membrane protein</topology>
    </subcellularLocation>
</comment>
<dbReference type="GO" id="GO:0016020">
    <property type="term" value="C:membrane"/>
    <property type="evidence" value="ECO:0007669"/>
    <property type="project" value="UniProtKB-SubCell"/>
</dbReference>
<comment type="similarity">
    <text evidence="2">Belongs to the EamA transporter family.</text>
</comment>
<feature type="transmembrane region" description="Helical" evidence="7">
    <location>
        <begin position="97"/>
        <end position="115"/>
    </location>
</feature>
<feature type="transmembrane region" description="Helical" evidence="7">
    <location>
        <begin position="148"/>
        <end position="166"/>
    </location>
</feature>
<feature type="domain" description="EamA" evidence="8">
    <location>
        <begin position="146"/>
        <end position="277"/>
    </location>
</feature>
<dbReference type="Pfam" id="PF00892">
    <property type="entry name" value="EamA"/>
    <property type="match status" value="1"/>
</dbReference>
<evidence type="ECO:0000313" key="10">
    <source>
        <dbReference type="Proteomes" id="UP000291758"/>
    </source>
</evidence>
<gene>
    <name evidence="9" type="ORF">ET495_06790</name>
</gene>
<keyword evidence="4 7" id="KW-1133">Transmembrane helix</keyword>
<dbReference type="OrthoDB" id="9815120at2"/>
<evidence type="ECO:0000256" key="7">
    <source>
        <dbReference type="SAM" id="Phobius"/>
    </source>
</evidence>
<evidence type="ECO:0000256" key="4">
    <source>
        <dbReference type="ARBA" id="ARBA00022989"/>
    </source>
</evidence>
<keyword evidence="5 7" id="KW-0472">Membrane</keyword>
<dbReference type="InterPro" id="IPR050638">
    <property type="entry name" value="AA-Vitamin_Transporters"/>
</dbReference>
<dbReference type="RefSeq" id="WP_129203678.1">
    <property type="nucleotide sequence ID" value="NZ_CP035495.1"/>
</dbReference>
<feature type="transmembrane region" description="Helical" evidence="7">
    <location>
        <begin position="260"/>
        <end position="281"/>
    </location>
</feature>
<dbReference type="SUPFAM" id="SSF103481">
    <property type="entry name" value="Multidrug resistance efflux transporter EmrE"/>
    <property type="match status" value="2"/>
</dbReference>
<reference evidence="9 10" key="1">
    <citation type="submission" date="2019-01" db="EMBL/GenBank/DDBJ databases">
        <title>Genome sequencing of strain 2JSPR-7.</title>
        <authorList>
            <person name="Heo J."/>
            <person name="Kim S.-J."/>
            <person name="Kim J.-S."/>
            <person name="Hong S.-B."/>
            <person name="Kwon S.-W."/>
        </authorList>
    </citation>
    <scope>NUCLEOTIDE SEQUENCE [LARGE SCALE GENOMIC DNA]</scope>
    <source>
        <strain evidence="9 10">2JSPR-7</strain>
    </source>
</reference>